<name>A0A0S4MZI5_9BACT</name>
<gene>
    <name evidence="9" type="ORF">JGI1_00968</name>
</gene>
<evidence type="ECO:0000256" key="4">
    <source>
        <dbReference type="ARBA" id="ARBA00032089"/>
    </source>
</evidence>
<dbReference type="Gene3D" id="2.40.10.350">
    <property type="entry name" value="Rod shape-determining protein MreC, domain 2"/>
    <property type="match status" value="1"/>
</dbReference>
<keyword evidence="7" id="KW-1133">Transmembrane helix</keyword>
<dbReference type="EMBL" id="FAOO01000005">
    <property type="protein sequence ID" value="CUU04334.1"/>
    <property type="molecule type" value="Genomic_DNA"/>
</dbReference>
<accession>A0A0S4MZI5</accession>
<keyword evidence="7" id="KW-0472">Membrane</keyword>
<evidence type="ECO:0000313" key="10">
    <source>
        <dbReference type="Proteomes" id="UP000320623"/>
    </source>
</evidence>
<feature type="domain" description="Rod shape-determining protein MreC beta-barrel core" evidence="8">
    <location>
        <begin position="115"/>
        <end position="261"/>
    </location>
</feature>
<evidence type="ECO:0000256" key="6">
    <source>
        <dbReference type="SAM" id="Coils"/>
    </source>
</evidence>
<evidence type="ECO:0000259" key="8">
    <source>
        <dbReference type="Pfam" id="PF04085"/>
    </source>
</evidence>
<keyword evidence="10" id="KW-1185">Reference proteome</keyword>
<feature type="coiled-coil region" evidence="6">
    <location>
        <begin position="68"/>
        <end position="105"/>
    </location>
</feature>
<reference evidence="10" key="1">
    <citation type="submission" date="2015-11" db="EMBL/GenBank/DDBJ databases">
        <authorList>
            <person name="Varghese N."/>
        </authorList>
    </citation>
    <scope>NUCLEOTIDE SEQUENCE [LARGE SCALE GENOMIC DNA]</scope>
</reference>
<evidence type="ECO:0000256" key="1">
    <source>
        <dbReference type="ARBA" id="ARBA00009369"/>
    </source>
</evidence>
<keyword evidence="6" id="KW-0175">Coiled coil</keyword>
<dbReference type="InterPro" id="IPR042175">
    <property type="entry name" value="Cell/Rod_MreC_2"/>
</dbReference>
<dbReference type="InterPro" id="IPR007221">
    <property type="entry name" value="MreC"/>
</dbReference>
<evidence type="ECO:0000256" key="2">
    <source>
        <dbReference type="ARBA" id="ARBA00013855"/>
    </source>
</evidence>
<dbReference type="OrthoDB" id="9811827at2"/>
<feature type="transmembrane region" description="Helical" evidence="7">
    <location>
        <begin position="12"/>
        <end position="31"/>
    </location>
</feature>
<dbReference type="InterPro" id="IPR042177">
    <property type="entry name" value="Cell/Rod_1"/>
</dbReference>
<proteinExistence type="inferred from homology"/>
<comment type="function">
    <text evidence="5">Involved in formation and maintenance of cell shape.</text>
</comment>
<evidence type="ECO:0000256" key="5">
    <source>
        <dbReference type="PIRNR" id="PIRNR038471"/>
    </source>
</evidence>
<comment type="similarity">
    <text evidence="1 5">Belongs to the MreC family.</text>
</comment>
<keyword evidence="3 5" id="KW-0133">Cell shape</keyword>
<dbReference type="RefSeq" id="WP_140944727.1">
    <property type="nucleotide sequence ID" value="NZ_FAOO01000005.1"/>
</dbReference>
<dbReference type="AlphaFoldDB" id="A0A0S4MZI5"/>
<dbReference type="GO" id="GO:0005886">
    <property type="term" value="C:plasma membrane"/>
    <property type="evidence" value="ECO:0007669"/>
    <property type="project" value="TreeGrafter"/>
</dbReference>
<evidence type="ECO:0000313" key="9">
    <source>
        <dbReference type="EMBL" id="CUU04334.1"/>
    </source>
</evidence>
<keyword evidence="7" id="KW-0812">Transmembrane</keyword>
<dbReference type="NCBIfam" id="TIGR00219">
    <property type="entry name" value="mreC"/>
    <property type="match status" value="1"/>
</dbReference>
<dbReference type="PANTHER" id="PTHR34138">
    <property type="entry name" value="CELL SHAPE-DETERMINING PROTEIN MREC"/>
    <property type="match status" value="1"/>
</dbReference>
<dbReference type="Proteomes" id="UP000320623">
    <property type="component" value="Unassembled WGS sequence"/>
</dbReference>
<sequence>MLRILTQITGHLKEYLILSILVAISIVLLFSSKSPKSHLVSKVALEIVGFTKSITDIIPNFYNLQAENKELKKINMMLLAQLNQLQEEKLENIRLRELLRFKERNSDYELVSADVVGKSLINLRNYIILNVGSGDGVEVNMPIVCESGVIGKIIRVGKNYSVGMILFHKDFRASVKIQRSRVDGIIAWEGGEYLSMLNVPKTMDVEPGDVVITSEYSTIFPPGMEIGVVVETDNSAKGLFKVIKVKPSVDFTKLEEVFVVKYKSDPEKEKFEEMFYGK</sequence>
<dbReference type="GO" id="GO:0008360">
    <property type="term" value="P:regulation of cell shape"/>
    <property type="evidence" value="ECO:0007669"/>
    <property type="project" value="UniProtKB-KW"/>
</dbReference>
<protein>
    <recommendedName>
        <fullName evidence="2 5">Cell shape-determining protein MreC</fullName>
    </recommendedName>
    <alternativeName>
        <fullName evidence="4 5">Cell shape protein MreC</fullName>
    </alternativeName>
</protein>
<evidence type="ECO:0000256" key="3">
    <source>
        <dbReference type="ARBA" id="ARBA00022960"/>
    </source>
</evidence>
<dbReference type="PANTHER" id="PTHR34138:SF1">
    <property type="entry name" value="CELL SHAPE-DETERMINING PROTEIN MREC"/>
    <property type="match status" value="1"/>
</dbReference>
<dbReference type="Gene3D" id="2.40.10.340">
    <property type="entry name" value="Rod shape-determining protein MreC, domain 1"/>
    <property type="match status" value="1"/>
</dbReference>
<dbReference type="InterPro" id="IPR055342">
    <property type="entry name" value="MreC_beta-barrel_core"/>
</dbReference>
<dbReference type="PIRSF" id="PIRSF038471">
    <property type="entry name" value="MreC"/>
    <property type="match status" value="1"/>
</dbReference>
<evidence type="ECO:0000256" key="7">
    <source>
        <dbReference type="SAM" id="Phobius"/>
    </source>
</evidence>
<organism evidence="9 10">
    <name type="scientific">Candidatus Thermokryptus mobilis</name>
    <dbReference type="NCBI Taxonomy" id="1643428"/>
    <lineage>
        <taxon>Bacteria</taxon>
        <taxon>Pseudomonadati</taxon>
        <taxon>Candidatus Kryptoniota</taxon>
        <taxon>Candidatus Thermokryptus</taxon>
    </lineage>
</organism>
<dbReference type="Pfam" id="PF04085">
    <property type="entry name" value="MreC"/>
    <property type="match status" value="1"/>
</dbReference>
<dbReference type="STRING" id="1643428.GCA_001442855_00945"/>